<dbReference type="Gene3D" id="3.30.365.10">
    <property type="entry name" value="Aldehyde oxidase/xanthine dehydrogenase, molybdopterin binding domain"/>
    <property type="match status" value="1"/>
</dbReference>
<dbReference type="AlphaFoldDB" id="A0A9D2JEG4"/>
<sequence length="97" mass="10533">GGVLMGMGYALTERFDLEDCVPQVKFGTLGLFRATDIPDIHAIYVEKDELLDVAYGGKGIGEIATIPTAPAVQNAYRALTGELQCELPLRHSYYARG</sequence>
<gene>
    <name evidence="1" type="ORF">IAA19_07305</name>
</gene>
<dbReference type="Proteomes" id="UP000824062">
    <property type="component" value="Unassembled WGS sequence"/>
</dbReference>
<accession>A0A9D2JEG4</accession>
<reference evidence="1" key="2">
    <citation type="submission" date="2021-04" db="EMBL/GenBank/DDBJ databases">
        <authorList>
            <person name="Gilroy R."/>
        </authorList>
    </citation>
    <scope>NUCLEOTIDE SEQUENCE</scope>
    <source>
        <strain evidence="1">ChiHjej12B11-14209</strain>
    </source>
</reference>
<proteinExistence type="predicted"/>
<dbReference type="EMBL" id="DXBM01000062">
    <property type="protein sequence ID" value="HIZ46806.1"/>
    <property type="molecule type" value="Genomic_DNA"/>
</dbReference>
<evidence type="ECO:0000313" key="1">
    <source>
        <dbReference type="EMBL" id="HIZ46806.1"/>
    </source>
</evidence>
<comment type="caution">
    <text evidence="1">The sequence shown here is derived from an EMBL/GenBank/DDBJ whole genome shotgun (WGS) entry which is preliminary data.</text>
</comment>
<reference evidence="1" key="1">
    <citation type="journal article" date="2021" name="PeerJ">
        <title>Extensive microbial diversity within the chicken gut microbiome revealed by metagenomics and culture.</title>
        <authorList>
            <person name="Gilroy R."/>
            <person name="Ravi A."/>
            <person name="Getino M."/>
            <person name="Pursley I."/>
            <person name="Horton D.L."/>
            <person name="Alikhan N.F."/>
            <person name="Baker D."/>
            <person name="Gharbi K."/>
            <person name="Hall N."/>
            <person name="Watson M."/>
            <person name="Adriaenssens E.M."/>
            <person name="Foster-Nyarko E."/>
            <person name="Jarju S."/>
            <person name="Secka A."/>
            <person name="Antonio M."/>
            <person name="Oren A."/>
            <person name="Chaudhuri R.R."/>
            <person name="La Ragione R."/>
            <person name="Hildebrand F."/>
            <person name="Pallen M.J."/>
        </authorList>
    </citation>
    <scope>NUCLEOTIDE SEQUENCE</scope>
    <source>
        <strain evidence="1">ChiHjej12B11-14209</strain>
    </source>
</reference>
<name>A0A9D2JEG4_9ACTN</name>
<evidence type="ECO:0000313" key="2">
    <source>
        <dbReference type="Proteomes" id="UP000824062"/>
    </source>
</evidence>
<feature type="non-terminal residue" evidence="1">
    <location>
        <position position="1"/>
    </location>
</feature>
<protein>
    <submittedName>
        <fullName evidence="1">Selenium-dependent xanthine dehydrogenase</fullName>
    </submittedName>
</protein>
<dbReference type="InterPro" id="IPR037165">
    <property type="entry name" value="AldOxase/xan_DH_Mopterin-bd_sf"/>
</dbReference>
<dbReference type="SUPFAM" id="SSF56003">
    <property type="entry name" value="Molybdenum cofactor-binding domain"/>
    <property type="match status" value="1"/>
</dbReference>
<dbReference type="GO" id="GO:0016491">
    <property type="term" value="F:oxidoreductase activity"/>
    <property type="evidence" value="ECO:0007669"/>
    <property type="project" value="InterPro"/>
</dbReference>
<organism evidence="1 2">
    <name type="scientific">Candidatus Olsenella pullistercoris</name>
    <dbReference type="NCBI Taxonomy" id="2838712"/>
    <lineage>
        <taxon>Bacteria</taxon>
        <taxon>Bacillati</taxon>
        <taxon>Actinomycetota</taxon>
        <taxon>Coriobacteriia</taxon>
        <taxon>Coriobacteriales</taxon>
        <taxon>Atopobiaceae</taxon>
        <taxon>Olsenella</taxon>
    </lineage>
</organism>